<dbReference type="Proteomes" id="UP000014174">
    <property type="component" value="Unassembled WGS sequence"/>
</dbReference>
<evidence type="ECO:0000313" key="1">
    <source>
        <dbReference type="EMBL" id="EOR92938.1"/>
    </source>
</evidence>
<sequence>MLKGGILAGEPSILLSFDGKENTMKFMMSSFVNSGTIDTCAKSFFKFSENDITGLRSFVINKYLKSAVSSENPTHLLLN</sequence>
<protein>
    <submittedName>
        <fullName evidence="1">Uncharacterized protein</fullName>
    </submittedName>
</protein>
<gene>
    <name evidence="1" type="ORF">ADIARSV_3889</name>
</gene>
<dbReference type="AlphaFoldDB" id="R9GMH9"/>
<evidence type="ECO:0000313" key="2">
    <source>
        <dbReference type="Proteomes" id="UP000014174"/>
    </source>
</evidence>
<organism evidence="1 2">
    <name type="scientific">Arcticibacter svalbardensis MN12-7</name>
    <dbReference type="NCBI Taxonomy" id="1150600"/>
    <lineage>
        <taxon>Bacteria</taxon>
        <taxon>Pseudomonadati</taxon>
        <taxon>Bacteroidota</taxon>
        <taxon>Sphingobacteriia</taxon>
        <taxon>Sphingobacteriales</taxon>
        <taxon>Sphingobacteriaceae</taxon>
        <taxon>Arcticibacter</taxon>
    </lineage>
</organism>
<accession>R9GMH9</accession>
<dbReference type="EMBL" id="AQPN01000140">
    <property type="protein sequence ID" value="EOR92938.1"/>
    <property type="molecule type" value="Genomic_DNA"/>
</dbReference>
<keyword evidence="2" id="KW-1185">Reference proteome</keyword>
<dbReference type="STRING" id="1150600.ADIARSV_3889"/>
<comment type="caution">
    <text evidence="1">The sequence shown here is derived from an EMBL/GenBank/DDBJ whole genome shotgun (WGS) entry which is preliminary data.</text>
</comment>
<name>R9GMH9_9SPHI</name>
<proteinExistence type="predicted"/>
<reference evidence="1 2" key="1">
    <citation type="journal article" date="2013" name="Genome Announc.">
        <title>Draft Genome Sequence of Arcticibacter svalbardensis Strain MN12-7T, a Member of the Family Sphingobacteriaceae Isolated from an Arctic Soil Sample.</title>
        <authorList>
            <person name="Shivaji S."/>
            <person name="Ara S."/>
            <person name="Prasad S."/>
            <person name="Manasa B.P."/>
            <person name="Begum Z."/>
            <person name="Singh A."/>
            <person name="Kumar Pinnaka A."/>
        </authorList>
    </citation>
    <scope>NUCLEOTIDE SEQUENCE [LARGE SCALE GENOMIC DNA]</scope>
    <source>
        <strain evidence="1 2">MN12-7</strain>
    </source>
</reference>